<name>A0ABV1RTQ0_9BACT</name>
<reference evidence="2 3" key="1">
    <citation type="submission" date="2024-06" db="EMBL/GenBank/DDBJ databases">
        <title>Pontibacter populi HYL7-15.</title>
        <authorList>
            <person name="Kim M.K."/>
        </authorList>
    </citation>
    <scope>NUCLEOTIDE SEQUENCE [LARGE SCALE GENOMIC DNA]</scope>
    <source>
        <strain evidence="2 3">HYL7-15</strain>
    </source>
</reference>
<feature type="transmembrane region" description="Helical" evidence="1">
    <location>
        <begin position="89"/>
        <end position="108"/>
    </location>
</feature>
<protein>
    <submittedName>
        <fullName evidence="2">Transmembrane 220 family protein</fullName>
    </submittedName>
</protein>
<accession>A0ABV1RTQ0</accession>
<dbReference type="EMBL" id="JBEOKT010000006">
    <property type="protein sequence ID" value="MER2997763.1"/>
    <property type="molecule type" value="Genomic_DNA"/>
</dbReference>
<keyword evidence="3" id="KW-1185">Reference proteome</keyword>
<dbReference type="PANTHER" id="PTHR34262">
    <property type="entry name" value="TRANSMEMBRANE PROTEIN 220"/>
    <property type="match status" value="1"/>
</dbReference>
<feature type="transmembrane region" description="Helical" evidence="1">
    <location>
        <begin position="51"/>
        <end position="69"/>
    </location>
</feature>
<evidence type="ECO:0000256" key="1">
    <source>
        <dbReference type="SAM" id="Phobius"/>
    </source>
</evidence>
<keyword evidence="1 2" id="KW-0812">Transmembrane</keyword>
<dbReference type="PANTHER" id="PTHR34262:SF1">
    <property type="entry name" value="TRANSMEMBRANE PROTEIN 220"/>
    <property type="match status" value="1"/>
</dbReference>
<proteinExistence type="predicted"/>
<gene>
    <name evidence="2" type="ORF">ABS362_09405</name>
</gene>
<dbReference type="RefSeq" id="WP_350412178.1">
    <property type="nucleotide sequence ID" value="NZ_JBEOKT010000006.1"/>
</dbReference>
<evidence type="ECO:0000313" key="3">
    <source>
        <dbReference type="Proteomes" id="UP001476807"/>
    </source>
</evidence>
<keyword evidence="1" id="KW-1133">Transmembrane helix</keyword>
<sequence length="127" mass="13678">MLTKIIGIILGLVFISFAGLQYNDPDATVWVIIYLVAAAVTILAAYGKLPVIVLAIVTVACVIGAMYLWPEKYEGLEVGGGDIKNIEEAREALGLLLIGVVMFLYAIMPGRLKNETTPLTTQKADHS</sequence>
<dbReference type="Pfam" id="PF15071">
    <property type="entry name" value="TMEM220"/>
    <property type="match status" value="1"/>
</dbReference>
<dbReference type="Proteomes" id="UP001476807">
    <property type="component" value="Unassembled WGS sequence"/>
</dbReference>
<feature type="transmembrane region" description="Helical" evidence="1">
    <location>
        <begin position="5"/>
        <end position="22"/>
    </location>
</feature>
<organism evidence="2 3">
    <name type="scientific">Pontibacter populi</name>
    <dbReference type="NCBI Taxonomy" id="890055"/>
    <lineage>
        <taxon>Bacteria</taxon>
        <taxon>Pseudomonadati</taxon>
        <taxon>Bacteroidota</taxon>
        <taxon>Cytophagia</taxon>
        <taxon>Cytophagales</taxon>
        <taxon>Hymenobacteraceae</taxon>
        <taxon>Pontibacter</taxon>
    </lineage>
</organism>
<dbReference type="InterPro" id="IPR029377">
    <property type="entry name" value="TMEM220"/>
</dbReference>
<evidence type="ECO:0000313" key="2">
    <source>
        <dbReference type="EMBL" id="MER2997763.1"/>
    </source>
</evidence>
<comment type="caution">
    <text evidence="2">The sequence shown here is derived from an EMBL/GenBank/DDBJ whole genome shotgun (WGS) entry which is preliminary data.</text>
</comment>
<keyword evidence="1" id="KW-0472">Membrane</keyword>
<feature type="transmembrane region" description="Helical" evidence="1">
    <location>
        <begin position="28"/>
        <end position="46"/>
    </location>
</feature>